<dbReference type="Gene3D" id="1.20.1090.10">
    <property type="entry name" value="Dehydroquinate synthase-like - alpha domain"/>
    <property type="match status" value="1"/>
</dbReference>
<evidence type="ECO:0000256" key="4">
    <source>
        <dbReference type="ARBA" id="ARBA00003485"/>
    </source>
</evidence>
<gene>
    <name evidence="14" type="ORF">AV926_02385</name>
</gene>
<comment type="function">
    <text evidence="4">Catalyzes the conversion of 3-deoxy-D-arabino-heptulosonate 7-phosphate (DAHP) to dehydroquinate (DHQ).</text>
</comment>
<proteinExistence type="predicted"/>
<keyword evidence="15" id="KW-1185">Reference proteome</keyword>
<dbReference type="CDD" id="cd08195">
    <property type="entry name" value="DHQS"/>
    <property type="match status" value="1"/>
</dbReference>
<evidence type="ECO:0000256" key="10">
    <source>
        <dbReference type="ARBA" id="ARBA00023285"/>
    </source>
</evidence>
<feature type="domain" description="3-dehydroquinate synthase N-terminal" evidence="12">
    <location>
        <begin position="62"/>
        <end position="174"/>
    </location>
</feature>
<keyword evidence="7" id="KW-0862">Zinc</keyword>
<dbReference type="RefSeq" id="WP_038985174.1">
    <property type="nucleotide sequence ID" value="NZ_JWJO01000010.1"/>
</dbReference>
<evidence type="ECO:0000256" key="7">
    <source>
        <dbReference type="ARBA" id="ARBA00022833"/>
    </source>
</evidence>
<evidence type="ECO:0000259" key="12">
    <source>
        <dbReference type="Pfam" id="PF01761"/>
    </source>
</evidence>
<evidence type="ECO:0000313" key="15">
    <source>
        <dbReference type="Proteomes" id="UP000076630"/>
    </source>
</evidence>
<dbReference type="InterPro" id="IPR050071">
    <property type="entry name" value="Dehydroquinate_synthase"/>
</dbReference>
<dbReference type="PANTHER" id="PTHR43622:SF1">
    <property type="entry name" value="3-DEHYDROQUINATE SYNTHASE"/>
    <property type="match status" value="1"/>
</dbReference>
<dbReference type="InterPro" id="IPR030963">
    <property type="entry name" value="DHQ_synth_fam"/>
</dbReference>
<evidence type="ECO:0000256" key="6">
    <source>
        <dbReference type="ARBA" id="ARBA00022741"/>
    </source>
</evidence>
<reference evidence="14 15" key="1">
    <citation type="submission" date="2016-01" db="EMBL/GenBank/DDBJ databases">
        <title>Whole genome sequencing of Myroides marinus L41.</title>
        <authorList>
            <person name="Hong K.W."/>
        </authorList>
    </citation>
    <scope>NUCLEOTIDE SEQUENCE [LARGE SCALE GENOMIC DNA]</scope>
    <source>
        <strain evidence="14 15">L41</strain>
    </source>
</reference>
<keyword evidence="10" id="KW-0170">Cobalt</keyword>
<dbReference type="EC" id="4.2.3.4" evidence="11"/>
<dbReference type="GO" id="GO:0009073">
    <property type="term" value="P:aromatic amino acid family biosynthetic process"/>
    <property type="evidence" value="ECO:0007669"/>
    <property type="project" value="InterPro"/>
</dbReference>
<keyword evidence="8" id="KW-0520">NAD</keyword>
<dbReference type="NCBIfam" id="TIGR01357">
    <property type="entry name" value="aroB"/>
    <property type="match status" value="1"/>
</dbReference>
<comment type="caution">
    <text evidence="14">The sequence shown here is derived from an EMBL/GenBank/DDBJ whole genome shotgun (WGS) entry which is preliminary data.</text>
</comment>
<dbReference type="SUPFAM" id="SSF56796">
    <property type="entry name" value="Dehydroquinate synthase-like"/>
    <property type="match status" value="1"/>
</dbReference>
<dbReference type="PIRSF" id="PIRSF001455">
    <property type="entry name" value="DHQ_synth"/>
    <property type="match status" value="1"/>
</dbReference>
<dbReference type="GO" id="GO:0046872">
    <property type="term" value="F:metal ion binding"/>
    <property type="evidence" value="ECO:0007669"/>
    <property type="project" value="UniProtKB-KW"/>
</dbReference>
<dbReference type="AlphaFoldDB" id="A0A161SDM4"/>
<dbReference type="InterPro" id="IPR030960">
    <property type="entry name" value="DHQS/DOIS_N"/>
</dbReference>
<feature type="domain" description="3-dehydroquinate synthase C-terminal" evidence="13">
    <location>
        <begin position="176"/>
        <end position="319"/>
    </location>
</feature>
<dbReference type="Pfam" id="PF24621">
    <property type="entry name" value="DHQS_C"/>
    <property type="match status" value="1"/>
</dbReference>
<evidence type="ECO:0000256" key="9">
    <source>
        <dbReference type="ARBA" id="ARBA00023239"/>
    </source>
</evidence>
<comment type="cofactor">
    <cofactor evidence="3">
        <name>Zn(2+)</name>
        <dbReference type="ChEBI" id="CHEBI:29105"/>
    </cofactor>
</comment>
<dbReference type="PANTHER" id="PTHR43622">
    <property type="entry name" value="3-DEHYDROQUINATE SYNTHASE"/>
    <property type="match status" value="1"/>
</dbReference>
<dbReference type="GO" id="GO:0003856">
    <property type="term" value="F:3-dehydroquinate synthase activity"/>
    <property type="evidence" value="ECO:0007669"/>
    <property type="project" value="UniProtKB-UniRule"/>
</dbReference>
<dbReference type="GO" id="GO:0009423">
    <property type="term" value="P:chorismate biosynthetic process"/>
    <property type="evidence" value="ECO:0007669"/>
    <property type="project" value="UniProtKB-UniRule"/>
</dbReference>
<keyword evidence="6" id="KW-0547">Nucleotide-binding</keyword>
<evidence type="ECO:0000256" key="3">
    <source>
        <dbReference type="ARBA" id="ARBA00001947"/>
    </source>
</evidence>
<sequence length="355" mass="39633">MENITTENYDILFGQEAYEQLGSYLNSNGYSKLFILTDSNCYEHCLPYFLSNLPTDVPFEIIEVEAGEENKVLDTCAGVMQTMLELGGDRKSMIITVGGGVITDMGGFIASIFMRGIDFINIPTSLLAMVDASVGGKTGVDLNGIKNCIGAFAMPKMLIIDVNYLETLEARQIKAGYAEMLKHGLIFDEKYYTYLKDIANIDFNDLEALIYHSVTIKNEVVTQDPKEHGLRKILNFGHTVGHAVESYYLMNEEKETLLHGEAVALGMVAEAYIAKELGHLSEKEYLDIKETIHGIYGVVDMSKEDIENSLEWLKFDKKNYSGNIRCVLLDKIGSAIYDIEVSKELVVKGLEAYLN</sequence>
<dbReference type="InterPro" id="IPR056179">
    <property type="entry name" value="DHQS_C"/>
</dbReference>
<evidence type="ECO:0000256" key="5">
    <source>
        <dbReference type="ARBA" id="ARBA00022723"/>
    </source>
</evidence>
<dbReference type="Gene3D" id="3.40.50.1970">
    <property type="match status" value="1"/>
</dbReference>
<dbReference type="Pfam" id="PF01761">
    <property type="entry name" value="DHQ_synthase"/>
    <property type="match status" value="1"/>
</dbReference>
<name>A0A161SDM4_9FLAO</name>
<dbReference type="Proteomes" id="UP000076630">
    <property type="component" value="Unassembled WGS sequence"/>
</dbReference>
<comment type="cofactor">
    <cofactor evidence="1">
        <name>NAD(+)</name>
        <dbReference type="ChEBI" id="CHEBI:57540"/>
    </cofactor>
</comment>
<organism evidence="14 15">
    <name type="scientific">Myroides marinus</name>
    <dbReference type="NCBI Taxonomy" id="703342"/>
    <lineage>
        <taxon>Bacteria</taxon>
        <taxon>Pseudomonadati</taxon>
        <taxon>Bacteroidota</taxon>
        <taxon>Flavobacteriia</taxon>
        <taxon>Flavobacteriales</taxon>
        <taxon>Flavobacteriaceae</taxon>
        <taxon>Myroides</taxon>
    </lineage>
</organism>
<evidence type="ECO:0000256" key="2">
    <source>
        <dbReference type="ARBA" id="ARBA00001941"/>
    </source>
</evidence>
<evidence type="ECO:0000256" key="8">
    <source>
        <dbReference type="ARBA" id="ARBA00023027"/>
    </source>
</evidence>
<accession>A0A161SDM4</accession>
<comment type="cofactor">
    <cofactor evidence="2">
        <name>Co(2+)</name>
        <dbReference type="ChEBI" id="CHEBI:48828"/>
    </cofactor>
</comment>
<evidence type="ECO:0000259" key="13">
    <source>
        <dbReference type="Pfam" id="PF24621"/>
    </source>
</evidence>
<dbReference type="OrthoDB" id="9806583at2"/>
<dbReference type="EMBL" id="LQNU01000002">
    <property type="protein sequence ID" value="KZE84841.1"/>
    <property type="molecule type" value="Genomic_DNA"/>
</dbReference>
<keyword evidence="5" id="KW-0479">Metal-binding</keyword>
<dbReference type="GO" id="GO:0000166">
    <property type="term" value="F:nucleotide binding"/>
    <property type="evidence" value="ECO:0007669"/>
    <property type="project" value="UniProtKB-KW"/>
</dbReference>
<protein>
    <recommendedName>
        <fullName evidence="11">3-dehydroquinate synthase</fullName>
        <ecNumber evidence="11">4.2.3.4</ecNumber>
    </recommendedName>
</protein>
<dbReference type="GO" id="GO:0005737">
    <property type="term" value="C:cytoplasm"/>
    <property type="evidence" value="ECO:0007669"/>
    <property type="project" value="InterPro"/>
</dbReference>
<dbReference type="InterPro" id="IPR016037">
    <property type="entry name" value="DHQ_synth_AroB"/>
</dbReference>
<evidence type="ECO:0000256" key="11">
    <source>
        <dbReference type="NCBIfam" id="TIGR01357"/>
    </source>
</evidence>
<dbReference type="FunFam" id="3.40.50.1970:FF:000007">
    <property type="entry name" value="Pentafunctional AROM polypeptide"/>
    <property type="match status" value="1"/>
</dbReference>
<evidence type="ECO:0000313" key="14">
    <source>
        <dbReference type="EMBL" id="KZE84841.1"/>
    </source>
</evidence>
<keyword evidence="9" id="KW-0456">Lyase</keyword>
<evidence type="ECO:0000256" key="1">
    <source>
        <dbReference type="ARBA" id="ARBA00001911"/>
    </source>
</evidence>